<dbReference type="AlphaFoldDB" id="U5DDJ6"/>
<dbReference type="EMBL" id="KI392095">
    <property type="protein sequence ID" value="ERN18483.1"/>
    <property type="molecule type" value="Genomic_DNA"/>
</dbReference>
<dbReference type="HOGENOM" id="CLU_2925703_0_0_1"/>
<accession>U5DDJ6</accession>
<dbReference type="Gramene" id="ERN18483">
    <property type="protein sequence ID" value="ERN18483"/>
    <property type="gene ID" value="AMTR_s00197p00038180"/>
</dbReference>
<organism evidence="1 2">
    <name type="scientific">Amborella trichopoda</name>
    <dbReference type="NCBI Taxonomy" id="13333"/>
    <lineage>
        <taxon>Eukaryota</taxon>
        <taxon>Viridiplantae</taxon>
        <taxon>Streptophyta</taxon>
        <taxon>Embryophyta</taxon>
        <taxon>Tracheophyta</taxon>
        <taxon>Spermatophyta</taxon>
        <taxon>Magnoliopsida</taxon>
        <taxon>Amborellales</taxon>
        <taxon>Amborellaceae</taxon>
        <taxon>Amborella</taxon>
    </lineage>
</organism>
<evidence type="ECO:0000313" key="1">
    <source>
        <dbReference type="EMBL" id="ERN18483.1"/>
    </source>
</evidence>
<reference evidence="2" key="1">
    <citation type="journal article" date="2013" name="Science">
        <title>The Amborella genome and the evolution of flowering plants.</title>
        <authorList>
            <consortium name="Amborella Genome Project"/>
        </authorList>
    </citation>
    <scope>NUCLEOTIDE SEQUENCE [LARGE SCALE GENOMIC DNA]</scope>
</reference>
<sequence length="61" mass="6814">MGEANKRRQKDEHPHPHPHPSIHYLLSCAVLRCAALRCVGFKFETTSDSPSSNLCLGTRVL</sequence>
<dbReference type="Proteomes" id="UP000017836">
    <property type="component" value="Unassembled WGS sequence"/>
</dbReference>
<name>U5DDJ6_AMBTC</name>
<protein>
    <submittedName>
        <fullName evidence="1">Uncharacterized protein</fullName>
    </submittedName>
</protein>
<evidence type="ECO:0000313" key="2">
    <source>
        <dbReference type="Proteomes" id="UP000017836"/>
    </source>
</evidence>
<gene>
    <name evidence="1" type="ORF">AMTR_s00197p00038180</name>
</gene>
<proteinExistence type="predicted"/>
<keyword evidence="2" id="KW-1185">Reference proteome</keyword>